<evidence type="ECO:0000256" key="7">
    <source>
        <dbReference type="RuleBase" id="RU363032"/>
    </source>
</evidence>
<evidence type="ECO:0000256" key="4">
    <source>
        <dbReference type="ARBA" id="ARBA00022692"/>
    </source>
</evidence>
<reference evidence="9 10" key="2">
    <citation type="journal article" date="2023" name="ChemBioChem">
        <title>Acyltransferase Domain Exchange between Two Independent Type I Polyketide Synthases in the Same Producer Strain of Macrolide Antibiotics.</title>
        <authorList>
            <person name="Kudo F."/>
            <person name="Kishikawa K."/>
            <person name="Tsuboi K."/>
            <person name="Kido T."/>
            <person name="Usui T."/>
            <person name="Hashimoto J."/>
            <person name="Shin-Ya K."/>
            <person name="Miyanaga A."/>
            <person name="Eguchi T."/>
        </authorList>
    </citation>
    <scope>NUCLEOTIDE SEQUENCE [LARGE SCALE GENOMIC DNA]</scope>
    <source>
        <strain evidence="9 10">A-8890</strain>
    </source>
</reference>
<dbReference type="PANTHER" id="PTHR43744:SF8">
    <property type="entry name" value="SN-GLYCEROL-3-PHOSPHATE TRANSPORT SYSTEM PERMEASE PROTEIN UGPE"/>
    <property type="match status" value="1"/>
</dbReference>
<keyword evidence="10" id="KW-1185">Reference proteome</keyword>
<keyword evidence="5 7" id="KW-1133">Transmembrane helix</keyword>
<evidence type="ECO:0000259" key="8">
    <source>
        <dbReference type="PROSITE" id="PS50928"/>
    </source>
</evidence>
<feature type="domain" description="ABC transmembrane type-1" evidence="8">
    <location>
        <begin position="68"/>
        <end position="259"/>
    </location>
</feature>
<evidence type="ECO:0000256" key="2">
    <source>
        <dbReference type="ARBA" id="ARBA00022448"/>
    </source>
</evidence>
<feature type="transmembrane region" description="Helical" evidence="7">
    <location>
        <begin position="9"/>
        <end position="30"/>
    </location>
</feature>
<comment type="similarity">
    <text evidence="7">Belongs to the binding-protein-dependent transport system permease family.</text>
</comment>
<keyword evidence="3" id="KW-1003">Cell membrane</keyword>
<dbReference type="Gene3D" id="1.10.3720.10">
    <property type="entry name" value="MetI-like"/>
    <property type="match status" value="1"/>
</dbReference>
<feature type="transmembrane region" description="Helical" evidence="7">
    <location>
        <begin position="240"/>
        <end position="259"/>
    </location>
</feature>
<accession>A0ABM7FKV9</accession>
<reference evidence="9 10" key="1">
    <citation type="journal article" date="2010" name="ChemBioChem">
        <title>Cloning and characterization of the biosynthetic gene cluster of 16-membered macrolide antibiotic FD-891: involvement of a dual functional cytochrome P450 monooxygenase catalyzing epoxidation and hydroxylation.</title>
        <authorList>
            <person name="Kudo F."/>
            <person name="Motegi A."/>
            <person name="Mizoue K."/>
            <person name="Eguchi T."/>
        </authorList>
    </citation>
    <scope>NUCLEOTIDE SEQUENCE [LARGE SCALE GENOMIC DNA]</scope>
    <source>
        <strain evidence="9 10">A-8890</strain>
    </source>
</reference>
<sequence>MNRYRRRTLALELAMIAGALFVAFPVYVLVNLAVRPTADTSSPISPTTSPTLDNFAQAWQQGALGGALANSVLVTMCSVVIVLAVSSLAAYPLARVTAHWARGTYLLVLLGLALPFQLASLPLYQTMRDLGLLGAPWALVLFYSGLQVPFTVFLYVGFLRALPRDFEDAALIDGCTPLQGFRYVVLPMLKPVTATALVLNAVAVWNDFFTPLLYLSGSAQQTLPVAIAGFVGQYVTDWNLIFAALVISILPVLVVYFLLQRSIISGFAGGLKG</sequence>
<name>A0ABM7FKV9_9ACTN</name>
<dbReference type="SUPFAM" id="SSF161098">
    <property type="entry name" value="MetI-like"/>
    <property type="match status" value="1"/>
</dbReference>
<comment type="subcellular location">
    <subcellularLocation>
        <location evidence="1 7">Cell membrane</location>
        <topology evidence="1 7">Multi-pass membrane protein</topology>
    </subcellularLocation>
</comment>
<dbReference type="EMBL" id="AP018448">
    <property type="protein sequence ID" value="BBC38525.1"/>
    <property type="molecule type" value="Genomic_DNA"/>
</dbReference>
<evidence type="ECO:0000313" key="9">
    <source>
        <dbReference type="EMBL" id="BBC38525.1"/>
    </source>
</evidence>
<dbReference type="Pfam" id="PF00528">
    <property type="entry name" value="BPD_transp_1"/>
    <property type="match status" value="1"/>
</dbReference>
<keyword evidence="6 7" id="KW-0472">Membrane</keyword>
<dbReference type="PROSITE" id="PS50928">
    <property type="entry name" value="ABC_TM1"/>
    <property type="match status" value="1"/>
</dbReference>
<dbReference type="Proteomes" id="UP001321542">
    <property type="component" value="Chromosome"/>
</dbReference>
<dbReference type="InterPro" id="IPR035906">
    <property type="entry name" value="MetI-like_sf"/>
</dbReference>
<gene>
    <name evidence="9" type="ORF">SGFS_098190</name>
</gene>
<organism evidence="9 10">
    <name type="scientific">Streptomyces graminofaciens</name>
    <dbReference type="NCBI Taxonomy" id="68212"/>
    <lineage>
        <taxon>Bacteria</taxon>
        <taxon>Bacillati</taxon>
        <taxon>Actinomycetota</taxon>
        <taxon>Actinomycetes</taxon>
        <taxon>Kitasatosporales</taxon>
        <taxon>Streptomycetaceae</taxon>
        <taxon>Streptomyces</taxon>
    </lineage>
</organism>
<proteinExistence type="inferred from homology"/>
<evidence type="ECO:0000256" key="3">
    <source>
        <dbReference type="ARBA" id="ARBA00022475"/>
    </source>
</evidence>
<evidence type="ECO:0000256" key="5">
    <source>
        <dbReference type="ARBA" id="ARBA00022989"/>
    </source>
</evidence>
<dbReference type="InterPro" id="IPR000515">
    <property type="entry name" value="MetI-like"/>
</dbReference>
<feature type="transmembrane region" description="Helical" evidence="7">
    <location>
        <begin position="72"/>
        <end position="93"/>
    </location>
</feature>
<feature type="transmembrane region" description="Helical" evidence="7">
    <location>
        <begin position="105"/>
        <end position="125"/>
    </location>
</feature>
<dbReference type="RefSeq" id="WP_286259033.1">
    <property type="nucleotide sequence ID" value="NZ_AP018448.1"/>
</dbReference>
<feature type="transmembrane region" description="Helical" evidence="7">
    <location>
        <begin position="183"/>
        <end position="205"/>
    </location>
</feature>
<keyword evidence="4 7" id="KW-0812">Transmembrane</keyword>
<dbReference type="CDD" id="cd06261">
    <property type="entry name" value="TM_PBP2"/>
    <property type="match status" value="1"/>
</dbReference>
<evidence type="ECO:0000313" key="10">
    <source>
        <dbReference type="Proteomes" id="UP001321542"/>
    </source>
</evidence>
<feature type="transmembrane region" description="Helical" evidence="7">
    <location>
        <begin position="137"/>
        <end position="162"/>
    </location>
</feature>
<evidence type="ECO:0000256" key="1">
    <source>
        <dbReference type="ARBA" id="ARBA00004651"/>
    </source>
</evidence>
<protein>
    <submittedName>
        <fullName evidence="9">Binding-protein-dependent transport protein</fullName>
    </submittedName>
</protein>
<evidence type="ECO:0000256" key="6">
    <source>
        <dbReference type="ARBA" id="ARBA00023136"/>
    </source>
</evidence>
<dbReference type="PANTHER" id="PTHR43744">
    <property type="entry name" value="ABC TRANSPORTER PERMEASE PROTEIN MG189-RELATED-RELATED"/>
    <property type="match status" value="1"/>
</dbReference>
<keyword evidence="2 7" id="KW-0813">Transport</keyword>